<proteinExistence type="predicted"/>
<dbReference type="EMBL" id="CM047902">
    <property type="protein sequence ID" value="KAJ0096179.1"/>
    <property type="molecule type" value="Genomic_DNA"/>
</dbReference>
<name>A0ACC1BB67_9ROSI</name>
<dbReference type="Proteomes" id="UP001164250">
    <property type="component" value="Chromosome 6"/>
</dbReference>
<accession>A0ACC1BB67</accession>
<evidence type="ECO:0000313" key="1">
    <source>
        <dbReference type="EMBL" id="KAJ0096179.1"/>
    </source>
</evidence>
<comment type="caution">
    <text evidence="1">The sequence shown here is derived from an EMBL/GenBank/DDBJ whole genome shotgun (WGS) entry which is preliminary data.</text>
</comment>
<protein>
    <submittedName>
        <fullName evidence="1">Uncharacterized protein</fullName>
    </submittedName>
</protein>
<keyword evidence="2" id="KW-1185">Reference proteome</keyword>
<gene>
    <name evidence="1" type="ORF">Patl1_16762</name>
</gene>
<evidence type="ECO:0000313" key="2">
    <source>
        <dbReference type="Proteomes" id="UP001164250"/>
    </source>
</evidence>
<organism evidence="1 2">
    <name type="scientific">Pistacia atlantica</name>
    <dbReference type="NCBI Taxonomy" id="434234"/>
    <lineage>
        <taxon>Eukaryota</taxon>
        <taxon>Viridiplantae</taxon>
        <taxon>Streptophyta</taxon>
        <taxon>Embryophyta</taxon>
        <taxon>Tracheophyta</taxon>
        <taxon>Spermatophyta</taxon>
        <taxon>Magnoliopsida</taxon>
        <taxon>eudicotyledons</taxon>
        <taxon>Gunneridae</taxon>
        <taxon>Pentapetalae</taxon>
        <taxon>rosids</taxon>
        <taxon>malvids</taxon>
        <taxon>Sapindales</taxon>
        <taxon>Anacardiaceae</taxon>
        <taxon>Pistacia</taxon>
    </lineage>
</organism>
<sequence>MEASNQMKHQHKSNQTNTLHRQTRKCYSIHTIGGAAITCKNELEQINGQNLEVVCSQLRQSMISSGKVVGMDWSKRPGISDVSCNVHEFEDQLSVDSHKFIVVHGAGSFGHFQASKSGVHKGGLDQPLVKAGFVATRISVTTLNLEIVRALAREGIPSVGMSPFSCGWSTSGRNIASADLSVVDNAIKSGFVPVLHGDAVHDNLTGLIPLKGCTILSGDVIIRQLAADLKPEYVVFLVSFIDEVITFMHLYLG</sequence>
<reference evidence="2" key="1">
    <citation type="journal article" date="2023" name="G3 (Bethesda)">
        <title>Genome assembly and association tests identify interacting loci associated with vigor, precocity, and sex in interspecific pistachio rootstocks.</title>
        <authorList>
            <person name="Palmer W."/>
            <person name="Jacygrad E."/>
            <person name="Sagayaradj S."/>
            <person name="Cavanaugh K."/>
            <person name="Han R."/>
            <person name="Bertier L."/>
            <person name="Beede B."/>
            <person name="Kafkas S."/>
            <person name="Golino D."/>
            <person name="Preece J."/>
            <person name="Michelmore R."/>
        </authorList>
    </citation>
    <scope>NUCLEOTIDE SEQUENCE [LARGE SCALE GENOMIC DNA]</scope>
</reference>